<dbReference type="InterPro" id="IPR036217">
    <property type="entry name" value="MethylDNA_cys_MeTrfase_DNAb"/>
</dbReference>
<evidence type="ECO:0000313" key="9">
    <source>
        <dbReference type="EMBL" id="UQZ81353.1"/>
    </source>
</evidence>
<protein>
    <submittedName>
        <fullName evidence="9">Methylated-DNA--protein-cysteine methyltransferase, inducible</fullName>
        <ecNumber evidence="9">2.1.1.63</ecNumber>
    </submittedName>
</protein>
<evidence type="ECO:0000256" key="5">
    <source>
        <dbReference type="ARBA" id="ARBA00023204"/>
    </source>
</evidence>
<dbReference type="NCBIfam" id="TIGR00589">
    <property type="entry name" value="ogt"/>
    <property type="match status" value="1"/>
</dbReference>
<dbReference type="EMBL" id="CP027059">
    <property type="protein sequence ID" value="UQZ81353.1"/>
    <property type="molecule type" value="Genomic_DNA"/>
</dbReference>
<keyword evidence="4" id="KW-0227">DNA damage</keyword>
<dbReference type="CDD" id="cd06445">
    <property type="entry name" value="ATase"/>
    <property type="match status" value="1"/>
</dbReference>
<keyword evidence="2 9" id="KW-0489">Methyltransferase</keyword>
<dbReference type="InterPro" id="IPR036388">
    <property type="entry name" value="WH-like_DNA-bd_sf"/>
</dbReference>
<sequence length="186" mass="20419">MENKIDRTLYWTVIAHQDWCLHIAATSKGLCYVGSPNQPLEQITKWAAIRLPDYSLVKDDAAMQPYAEELSAFMQGTRQAFTVPVDCRGTEFQTSVWEALRGIPYGQTRSYYDIALQIDRPAAVRAVGAAIGANPVLITVPCHRVIGKNGALTGYRGGMEMKTKLLELERSQPLAEGGLPHASPSA</sequence>
<accession>A0ABY4RGS2</accession>
<evidence type="ECO:0000256" key="4">
    <source>
        <dbReference type="ARBA" id="ARBA00022763"/>
    </source>
</evidence>
<evidence type="ECO:0000313" key="10">
    <source>
        <dbReference type="Proteomes" id="UP001057134"/>
    </source>
</evidence>
<dbReference type="Pfam" id="PF01035">
    <property type="entry name" value="DNA_binding_1"/>
    <property type="match status" value="1"/>
</dbReference>
<dbReference type="Pfam" id="PF02870">
    <property type="entry name" value="Methyltransf_1N"/>
    <property type="match status" value="1"/>
</dbReference>
<reference evidence="9" key="2">
    <citation type="journal article" date="2021" name="J Anim Sci Technol">
        <title>Complete genome sequence of Paenibacillus konkukensis sp. nov. SK3146 as a potential probiotic strain.</title>
        <authorList>
            <person name="Jung H.I."/>
            <person name="Park S."/>
            <person name="Niu K.M."/>
            <person name="Lee S.W."/>
            <person name="Kothari D."/>
            <person name="Yi K.J."/>
            <person name="Kim S.K."/>
        </authorList>
    </citation>
    <scope>NUCLEOTIDE SEQUENCE</scope>
    <source>
        <strain evidence="9">SK3146</strain>
    </source>
</reference>
<evidence type="ECO:0000259" key="7">
    <source>
        <dbReference type="Pfam" id="PF01035"/>
    </source>
</evidence>
<organism evidence="9 10">
    <name type="scientific">Paenibacillus konkukensis</name>
    <dbReference type="NCBI Taxonomy" id="2020716"/>
    <lineage>
        <taxon>Bacteria</taxon>
        <taxon>Bacillati</taxon>
        <taxon>Bacillota</taxon>
        <taxon>Bacilli</taxon>
        <taxon>Bacillales</taxon>
        <taxon>Paenibacillaceae</taxon>
        <taxon>Paenibacillus</taxon>
    </lineage>
</organism>
<evidence type="ECO:0000256" key="6">
    <source>
        <dbReference type="ARBA" id="ARBA00049348"/>
    </source>
</evidence>
<dbReference type="EC" id="2.1.1.63" evidence="9"/>
<evidence type="ECO:0000256" key="3">
    <source>
        <dbReference type="ARBA" id="ARBA00022679"/>
    </source>
</evidence>
<evidence type="ECO:0000259" key="8">
    <source>
        <dbReference type="Pfam" id="PF02870"/>
    </source>
</evidence>
<proteinExistence type="predicted"/>
<feature type="domain" description="Methylguanine DNA methyltransferase ribonuclease-like" evidence="8">
    <location>
        <begin position="9"/>
        <end position="86"/>
    </location>
</feature>
<dbReference type="PANTHER" id="PTHR10815">
    <property type="entry name" value="METHYLATED-DNA--PROTEIN-CYSTEINE METHYLTRANSFERASE"/>
    <property type="match status" value="1"/>
</dbReference>
<dbReference type="SUPFAM" id="SSF53155">
    <property type="entry name" value="Methylated DNA-protein cysteine methyltransferase domain"/>
    <property type="match status" value="1"/>
</dbReference>
<reference evidence="9" key="1">
    <citation type="submission" date="2018-02" db="EMBL/GenBank/DDBJ databases">
        <authorList>
            <person name="Kim S.-K."/>
            <person name="Jung H.-I."/>
            <person name="Lee S.-W."/>
        </authorList>
    </citation>
    <scope>NUCLEOTIDE SEQUENCE</scope>
    <source>
        <strain evidence="9">SK3146</strain>
    </source>
</reference>
<comment type="catalytic activity">
    <reaction evidence="6">
        <text>a 6-O-methyl-2'-deoxyguanosine in DNA + L-cysteinyl-[protein] = S-methyl-L-cysteinyl-[protein] + a 2'-deoxyguanosine in DNA</text>
        <dbReference type="Rhea" id="RHEA:24000"/>
        <dbReference type="Rhea" id="RHEA-COMP:10131"/>
        <dbReference type="Rhea" id="RHEA-COMP:10132"/>
        <dbReference type="Rhea" id="RHEA-COMP:11367"/>
        <dbReference type="Rhea" id="RHEA-COMP:11368"/>
        <dbReference type="ChEBI" id="CHEBI:29950"/>
        <dbReference type="ChEBI" id="CHEBI:82612"/>
        <dbReference type="ChEBI" id="CHEBI:85445"/>
        <dbReference type="ChEBI" id="CHEBI:85448"/>
        <dbReference type="EC" id="2.1.1.63"/>
    </reaction>
</comment>
<comment type="catalytic activity">
    <reaction evidence="1">
        <text>a 4-O-methyl-thymidine in DNA + L-cysteinyl-[protein] = a thymidine in DNA + S-methyl-L-cysteinyl-[protein]</text>
        <dbReference type="Rhea" id="RHEA:53428"/>
        <dbReference type="Rhea" id="RHEA-COMP:10131"/>
        <dbReference type="Rhea" id="RHEA-COMP:10132"/>
        <dbReference type="Rhea" id="RHEA-COMP:13555"/>
        <dbReference type="Rhea" id="RHEA-COMP:13556"/>
        <dbReference type="ChEBI" id="CHEBI:29950"/>
        <dbReference type="ChEBI" id="CHEBI:82612"/>
        <dbReference type="ChEBI" id="CHEBI:137386"/>
        <dbReference type="ChEBI" id="CHEBI:137387"/>
        <dbReference type="EC" id="2.1.1.63"/>
    </reaction>
</comment>
<dbReference type="RefSeq" id="WP_249863595.1">
    <property type="nucleotide sequence ID" value="NZ_CP027059.1"/>
</dbReference>
<feature type="domain" description="Methylated-DNA-[protein]-cysteine S-methyltransferase DNA binding" evidence="7">
    <location>
        <begin position="91"/>
        <end position="170"/>
    </location>
</feature>
<dbReference type="Gene3D" id="3.30.160.70">
    <property type="entry name" value="Methylated DNA-protein cysteine methyltransferase domain"/>
    <property type="match status" value="1"/>
</dbReference>
<gene>
    <name evidence="9" type="primary">adaB</name>
    <name evidence="9" type="ORF">SK3146_00509</name>
</gene>
<evidence type="ECO:0000256" key="2">
    <source>
        <dbReference type="ARBA" id="ARBA00022603"/>
    </source>
</evidence>
<dbReference type="InterPro" id="IPR001497">
    <property type="entry name" value="MethylDNA_cys_MeTrfase_AS"/>
</dbReference>
<keyword evidence="10" id="KW-1185">Reference proteome</keyword>
<keyword evidence="5" id="KW-0234">DNA repair</keyword>
<dbReference type="InterPro" id="IPR036631">
    <property type="entry name" value="MGMT_N_sf"/>
</dbReference>
<dbReference type="GO" id="GO:0032259">
    <property type="term" value="P:methylation"/>
    <property type="evidence" value="ECO:0007669"/>
    <property type="project" value="UniProtKB-KW"/>
</dbReference>
<keyword evidence="3 9" id="KW-0808">Transferase</keyword>
<dbReference type="PROSITE" id="PS00374">
    <property type="entry name" value="MGMT"/>
    <property type="match status" value="1"/>
</dbReference>
<dbReference type="SUPFAM" id="SSF46767">
    <property type="entry name" value="Methylated DNA-protein cysteine methyltransferase, C-terminal domain"/>
    <property type="match status" value="1"/>
</dbReference>
<dbReference type="InterPro" id="IPR014048">
    <property type="entry name" value="MethylDNA_cys_MeTrfase_DNA-bd"/>
</dbReference>
<name>A0ABY4RGS2_9BACL</name>
<dbReference type="Gene3D" id="1.10.10.10">
    <property type="entry name" value="Winged helix-like DNA-binding domain superfamily/Winged helix DNA-binding domain"/>
    <property type="match status" value="1"/>
</dbReference>
<evidence type="ECO:0000256" key="1">
    <source>
        <dbReference type="ARBA" id="ARBA00001286"/>
    </source>
</evidence>
<dbReference type="InterPro" id="IPR008332">
    <property type="entry name" value="MethylG_MeTrfase_N"/>
</dbReference>
<dbReference type="GO" id="GO:0003908">
    <property type="term" value="F:methylated-DNA-[protein]-cysteine S-methyltransferase activity"/>
    <property type="evidence" value="ECO:0007669"/>
    <property type="project" value="UniProtKB-EC"/>
</dbReference>
<dbReference type="PANTHER" id="PTHR10815:SF12">
    <property type="entry name" value="METHYLATED-DNA--PROTEIN-CYSTEINE METHYLTRANSFERASE, INDUCIBLE"/>
    <property type="match status" value="1"/>
</dbReference>
<dbReference type="Proteomes" id="UP001057134">
    <property type="component" value="Chromosome"/>
</dbReference>